<dbReference type="GO" id="GO:0009734">
    <property type="term" value="P:auxin-activated signaling pathway"/>
    <property type="evidence" value="ECO:0007669"/>
    <property type="project" value="UniProtKB-UniRule"/>
</dbReference>
<organism evidence="10 11">
    <name type="scientific">Amborella trichopoda</name>
    <dbReference type="NCBI Taxonomy" id="13333"/>
    <lineage>
        <taxon>Eukaryota</taxon>
        <taxon>Viridiplantae</taxon>
        <taxon>Streptophyta</taxon>
        <taxon>Embryophyta</taxon>
        <taxon>Tracheophyta</taxon>
        <taxon>Spermatophyta</taxon>
        <taxon>Magnoliopsida</taxon>
        <taxon>Amborellales</taxon>
        <taxon>Amborellaceae</taxon>
        <taxon>Amborella</taxon>
    </lineage>
</organism>
<dbReference type="STRING" id="13333.U5D0B5"/>
<evidence type="ECO:0000313" key="11">
    <source>
        <dbReference type="Proteomes" id="UP000017836"/>
    </source>
</evidence>
<name>U5D0B5_AMBTC</name>
<dbReference type="Pfam" id="PF02309">
    <property type="entry name" value="AUX_IAA"/>
    <property type="match status" value="1"/>
</dbReference>
<reference evidence="11" key="1">
    <citation type="journal article" date="2013" name="Science">
        <title>The Amborella genome and the evolution of flowering plants.</title>
        <authorList>
            <consortium name="Amborella Genome Project"/>
        </authorList>
    </citation>
    <scope>NUCLEOTIDE SEQUENCE [LARGE SCALE GENOMIC DNA]</scope>
</reference>
<comment type="subcellular location">
    <subcellularLocation>
        <location evidence="1 8">Nucleus</location>
    </subcellularLocation>
</comment>
<dbReference type="GO" id="GO:0005634">
    <property type="term" value="C:nucleus"/>
    <property type="evidence" value="ECO:0007669"/>
    <property type="project" value="UniProtKB-SubCell"/>
</dbReference>
<comment type="subunit">
    <text evidence="8">Homodimers and heterodimers.</text>
</comment>
<dbReference type="Gene3D" id="3.10.20.90">
    <property type="entry name" value="Phosphatidylinositol 3-kinase Catalytic Subunit, Chain A, domain 1"/>
    <property type="match status" value="1"/>
</dbReference>
<dbReference type="eggNOG" id="ENOG502R8MA">
    <property type="taxonomic scope" value="Eukaryota"/>
</dbReference>
<dbReference type="HOGENOM" id="CLU_049393_3_0_1"/>
<dbReference type="SUPFAM" id="SSF54277">
    <property type="entry name" value="CAD &amp; PB1 domains"/>
    <property type="match status" value="1"/>
</dbReference>
<proteinExistence type="inferred from homology"/>
<accession>U5D0B5</accession>
<dbReference type="Gramene" id="ERN15874">
    <property type="protein sequence ID" value="ERN15874"/>
    <property type="gene ID" value="AMTR_s00039p00196100"/>
</dbReference>
<protein>
    <recommendedName>
        <fullName evidence="8">Auxin-responsive protein</fullName>
    </recommendedName>
</protein>
<keyword evidence="3 8" id="KW-0678">Repressor</keyword>
<keyword evidence="5 8" id="KW-0804">Transcription</keyword>
<keyword evidence="6 8" id="KW-0539">Nucleus</keyword>
<evidence type="ECO:0000256" key="8">
    <source>
        <dbReference type="RuleBase" id="RU004549"/>
    </source>
</evidence>
<dbReference type="Proteomes" id="UP000017836">
    <property type="component" value="Unassembled WGS sequence"/>
</dbReference>
<comment type="function">
    <text evidence="8">Aux/IAA proteins are short-lived transcriptional factors that function as repressors of early auxin response genes at low auxin concentrations.</text>
</comment>
<evidence type="ECO:0000256" key="3">
    <source>
        <dbReference type="ARBA" id="ARBA00022491"/>
    </source>
</evidence>
<dbReference type="FunFam" id="3.10.20.90:FF:000078">
    <property type="entry name" value="Auxin-responsive protein"/>
    <property type="match status" value="1"/>
</dbReference>
<dbReference type="OMA" id="VHACYET"/>
<evidence type="ECO:0000256" key="1">
    <source>
        <dbReference type="ARBA" id="ARBA00004123"/>
    </source>
</evidence>
<dbReference type="InterPro" id="IPR053793">
    <property type="entry name" value="PB1-like"/>
</dbReference>
<dbReference type="PANTHER" id="PTHR31734">
    <property type="entry name" value="AUXIN-RESPONSIVE PROTEIN IAA17"/>
    <property type="match status" value="1"/>
</dbReference>
<sequence length="183" mass="20364">MNSLATQSRVPVVENIESNYDDKMSSTNTINKKSENINNNNTAIQRAEKVITQFVKVNMDGLPIGRKVDLNAHGCYETLAQALEDMFQSPTATSIRQTGVHSALEKEHGGLSVESKASKLLDGSSEFVLTYEDKEGDWMLVGDVPWGMFLSTVKRLRIMRTSEANGLAPRFQDKGIRQRCKPV</sequence>
<feature type="domain" description="PB1" evidence="9">
    <location>
        <begin position="52"/>
        <end position="163"/>
    </location>
</feature>
<evidence type="ECO:0000256" key="6">
    <source>
        <dbReference type="ARBA" id="ARBA00023242"/>
    </source>
</evidence>
<dbReference type="AlphaFoldDB" id="U5D0B5"/>
<dbReference type="GO" id="GO:0006355">
    <property type="term" value="P:regulation of DNA-templated transcription"/>
    <property type="evidence" value="ECO:0007669"/>
    <property type="project" value="InterPro"/>
</dbReference>
<evidence type="ECO:0000259" key="9">
    <source>
        <dbReference type="PROSITE" id="PS51745"/>
    </source>
</evidence>
<keyword evidence="11" id="KW-1185">Reference proteome</keyword>
<evidence type="ECO:0000256" key="2">
    <source>
        <dbReference type="ARBA" id="ARBA00006728"/>
    </source>
</evidence>
<dbReference type="EMBL" id="KI392495">
    <property type="protein sequence ID" value="ERN15874.1"/>
    <property type="molecule type" value="Genomic_DNA"/>
</dbReference>
<dbReference type="PROSITE" id="PS51745">
    <property type="entry name" value="PB1"/>
    <property type="match status" value="1"/>
</dbReference>
<dbReference type="InterPro" id="IPR003311">
    <property type="entry name" value="AUX_IAA"/>
</dbReference>
<gene>
    <name evidence="10" type="ORF">AMTR_s00039p00196100</name>
</gene>
<evidence type="ECO:0000313" key="10">
    <source>
        <dbReference type="EMBL" id="ERN15874.1"/>
    </source>
</evidence>
<evidence type="ECO:0000256" key="5">
    <source>
        <dbReference type="ARBA" id="ARBA00023163"/>
    </source>
</evidence>
<keyword evidence="4 8" id="KW-0805">Transcription regulation</keyword>
<evidence type="ECO:0000256" key="4">
    <source>
        <dbReference type="ARBA" id="ARBA00023015"/>
    </source>
</evidence>
<keyword evidence="7 8" id="KW-0927">Auxin signaling pathway</keyword>
<dbReference type="InterPro" id="IPR033389">
    <property type="entry name" value="AUX/IAA_dom"/>
</dbReference>
<dbReference type="PANTHER" id="PTHR31734:SF6">
    <property type="entry name" value="AUXIN-RESPONSIVE PROTEIN IAA11"/>
    <property type="match status" value="1"/>
</dbReference>
<comment type="similarity">
    <text evidence="2 8">Belongs to the Aux/IAA family.</text>
</comment>
<evidence type="ECO:0000256" key="7">
    <source>
        <dbReference type="ARBA" id="ARBA00023294"/>
    </source>
</evidence>